<dbReference type="OrthoDB" id="9794954at2"/>
<sequence>MSKKMDIRWHGRAGQGAVTAAKTLAELISQEEGIYAQGFAVYGAEKRGAPVVAFTRVNDKPIRDHSEYMEPDIVLILDPTLMGLIDVKEGLKKDGKVIVNTAFDKEEVIKELGLEGYEVYVVDANKISIETLGRAIPNTPMIGALAKVTGLFSKEEVSKGVVELLEEAGKFPEKIIEGNRKAIETAYEEVK</sequence>
<keyword evidence="4" id="KW-1185">Reference proteome</keyword>
<dbReference type="STRING" id="760142.Hipma_0591"/>
<dbReference type="EMBL" id="CP002606">
    <property type="protein sequence ID" value="AEA33561.1"/>
    <property type="molecule type" value="Genomic_DNA"/>
</dbReference>
<keyword evidence="3" id="KW-0670">Pyruvate</keyword>
<evidence type="ECO:0000259" key="2">
    <source>
        <dbReference type="Pfam" id="PF01558"/>
    </source>
</evidence>
<dbReference type="RefSeq" id="WP_013681602.1">
    <property type="nucleotide sequence ID" value="NC_015318.1"/>
</dbReference>
<proteinExistence type="predicted"/>
<dbReference type="NCBIfam" id="TIGR02175">
    <property type="entry name" value="PorC_KorC"/>
    <property type="match status" value="1"/>
</dbReference>
<dbReference type="HOGENOM" id="CLU_087284_2_0_7"/>
<dbReference type="InterPro" id="IPR002869">
    <property type="entry name" value="Pyrv_flavodox_OxRed_cen"/>
</dbReference>
<gene>
    <name evidence="3" type="ordered locus">Hipma_0591</name>
</gene>
<dbReference type="GO" id="GO:0019164">
    <property type="term" value="F:pyruvate synthase activity"/>
    <property type="evidence" value="ECO:0007669"/>
    <property type="project" value="UniProtKB-EC"/>
</dbReference>
<dbReference type="Gene3D" id="3.40.920.10">
    <property type="entry name" value="Pyruvate-ferredoxin oxidoreductase, PFOR, domain III"/>
    <property type="match status" value="1"/>
</dbReference>
<dbReference type="PANTHER" id="PTHR43366">
    <property type="entry name" value="PYRUVATE SYNTHASE SUBUNIT PORC"/>
    <property type="match status" value="1"/>
</dbReference>
<name>F2LUV6_HIPMA</name>
<reference evidence="3 4" key="1">
    <citation type="journal article" date="2011" name="Stand. Genomic Sci.">
        <title>Complete genome sequence of the thermophilic sulfur-reducer Hippea maritima type strain (MH(2)).</title>
        <authorList>
            <person name="Huntemann M."/>
            <person name="Lu M."/>
            <person name="Nolan M."/>
            <person name="Lapidus A."/>
            <person name="Lucas S."/>
            <person name="Hammon N."/>
            <person name="Deshpande S."/>
            <person name="Cheng J.F."/>
            <person name="Tapia R."/>
            <person name="Han C."/>
            <person name="Goodwin L."/>
            <person name="Pitluck S."/>
            <person name="Liolios K."/>
            <person name="Pagani I."/>
            <person name="Ivanova N."/>
            <person name="Ovchinikova G."/>
            <person name="Pati A."/>
            <person name="Chen A."/>
            <person name="Palaniappan K."/>
            <person name="Land M."/>
            <person name="Hauser L."/>
            <person name="Jeffries C.D."/>
            <person name="Detter J.C."/>
            <person name="Brambilla E.M."/>
            <person name="Rohde M."/>
            <person name="Spring S."/>
            <person name="Goker M."/>
            <person name="Woyke T."/>
            <person name="Bristow J."/>
            <person name="Eisen J.A."/>
            <person name="Markowitz V."/>
            <person name="Hugenholtz P."/>
            <person name="Kyrpides N.C."/>
            <person name="Klenk H.P."/>
            <person name="Mavromatis K."/>
        </authorList>
    </citation>
    <scope>NUCLEOTIDE SEQUENCE [LARGE SCALE GENOMIC DNA]</scope>
    <source>
        <strain evidence="4">ATCC 700847 / DSM 10411 / MH2</strain>
    </source>
</reference>
<dbReference type="PANTHER" id="PTHR43366:SF1">
    <property type="entry name" value="PYRUVATE SYNTHASE SUBUNIT PORC"/>
    <property type="match status" value="1"/>
</dbReference>
<dbReference type="SUPFAM" id="SSF53323">
    <property type="entry name" value="Pyruvate-ferredoxin oxidoreductase, PFOR, domain III"/>
    <property type="match status" value="1"/>
</dbReference>
<dbReference type="Proteomes" id="UP000008139">
    <property type="component" value="Chromosome"/>
</dbReference>
<dbReference type="InterPro" id="IPR019752">
    <property type="entry name" value="Pyrv/ketoisovalerate_OxRed_cat"/>
</dbReference>
<feature type="domain" description="Pyruvate/ketoisovalerate oxidoreductase catalytic" evidence="2">
    <location>
        <begin position="13"/>
        <end position="188"/>
    </location>
</feature>
<evidence type="ECO:0000313" key="4">
    <source>
        <dbReference type="Proteomes" id="UP000008139"/>
    </source>
</evidence>
<accession>F2LUV6</accession>
<evidence type="ECO:0000256" key="1">
    <source>
        <dbReference type="ARBA" id="ARBA00023002"/>
    </source>
</evidence>
<dbReference type="KEGG" id="hmr:Hipma_0591"/>
<evidence type="ECO:0000313" key="3">
    <source>
        <dbReference type="EMBL" id="AEA33561.1"/>
    </source>
</evidence>
<reference evidence="4" key="2">
    <citation type="submission" date="2011-03" db="EMBL/GenBank/DDBJ databases">
        <title>The complete genome of Hippea maritima DSM 10411.</title>
        <authorList>
            <consortium name="US DOE Joint Genome Institute (JGI-PGF)"/>
            <person name="Lucas S."/>
            <person name="Copeland A."/>
            <person name="Lapidus A."/>
            <person name="Bruce D."/>
            <person name="Goodwin L."/>
            <person name="Pitluck S."/>
            <person name="Peters L."/>
            <person name="Kyrpides N."/>
            <person name="Mavromatis K."/>
            <person name="Pagani I."/>
            <person name="Ivanova N."/>
            <person name="Mikhailova N."/>
            <person name="Lu M."/>
            <person name="Detter J.C."/>
            <person name="Tapia R."/>
            <person name="Han C."/>
            <person name="Land M."/>
            <person name="Hauser L."/>
            <person name="Markowitz V."/>
            <person name="Cheng J.-F."/>
            <person name="Hugenholtz P."/>
            <person name="Woyke T."/>
            <person name="Wu D."/>
            <person name="Spring S."/>
            <person name="Schroeder M."/>
            <person name="Brambilla E."/>
            <person name="Klenk H.-P."/>
            <person name="Eisen J.A."/>
        </authorList>
    </citation>
    <scope>NUCLEOTIDE SEQUENCE [LARGE SCALE GENOMIC DNA]</scope>
    <source>
        <strain evidence="4">ATCC 700847 / DSM 10411 / MH2</strain>
    </source>
</reference>
<dbReference type="InterPro" id="IPR051626">
    <property type="entry name" value="Oxidoreductase_gamma_subunit"/>
</dbReference>
<protein>
    <submittedName>
        <fullName evidence="3">Pyruvate/ketoisovalerate oxidoreductase, gamma subunit</fullName>
        <ecNumber evidence="3">1.2.7.1</ecNumber>
    </submittedName>
</protein>
<dbReference type="InterPro" id="IPR011894">
    <property type="entry name" value="PorC_KorC"/>
</dbReference>
<keyword evidence="1 3" id="KW-0560">Oxidoreductase</keyword>
<dbReference type="InParanoid" id="F2LUV6"/>
<dbReference type="eggNOG" id="COG1014">
    <property type="taxonomic scope" value="Bacteria"/>
</dbReference>
<dbReference type="AlphaFoldDB" id="F2LUV6"/>
<dbReference type="Pfam" id="PF01558">
    <property type="entry name" value="POR"/>
    <property type="match status" value="1"/>
</dbReference>
<dbReference type="EC" id="1.2.7.1" evidence="3"/>
<organism evidence="3 4">
    <name type="scientific">Hippea maritima (strain ATCC 700847 / DSM 10411 / MH2)</name>
    <dbReference type="NCBI Taxonomy" id="760142"/>
    <lineage>
        <taxon>Bacteria</taxon>
        <taxon>Pseudomonadati</taxon>
        <taxon>Campylobacterota</taxon>
        <taxon>Desulfurellia</taxon>
        <taxon>Desulfurellales</taxon>
        <taxon>Hippeaceae</taxon>
        <taxon>Hippea</taxon>
    </lineage>
</organism>